<reference evidence="2 3" key="1">
    <citation type="submission" date="2020-06" db="EMBL/GenBank/DDBJ databases">
        <authorList>
            <person name="Grouzdev D.S."/>
        </authorList>
    </citation>
    <scope>NUCLEOTIDE SEQUENCE [LARGE SCALE GENOMIC DNA]</scope>
    <source>
        <strain evidence="2 3">HO-A22</strain>
    </source>
</reference>
<dbReference type="Proteomes" id="UP000520198">
    <property type="component" value="Unassembled WGS sequence"/>
</dbReference>
<dbReference type="Pfam" id="PF04972">
    <property type="entry name" value="BON"/>
    <property type="match status" value="1"/>
</dbReference>
<organism evidence="2 3">
    <name type="scientific">Ensifer oleiphilus</name>
    <dbReference type="NCBI Taxonomy" id="2742698"/>
    <lineage>
        <taxon>Bacteria</taxon>
        <taxon>Pseudomonadati</taxon>
        <taxon>Pseudomonadota</taxon>
        <taxon>Alphaproteobacteria</taxon>
        <taxon>Hyphomicrobiales</taxon>
        <taxon>Rhizobiaceae</taxon>
        <taxon>Sinorhizobium/Ensifer group</taxon>
        <taxon>Ensifer</taxon>
    </lineage>
</organism>
<dbReference type="RefSeq" id="WP_176356085.1">
    <property type="nucleotide sequence ID" value="NZ_JABWDU010000010.1"/>
</dbReference>
<dbReference type="AlphaFoldDB" id="A0A7Y6QBX6"/>
<accession>A0A7Y6QBX6</accession>
<evidence type="ECO:0000313" key="3">
    <source>
        <dbReference type="Proteomes" id="UP000520198"/>
    </source>
</evidence>
<keyword evidence="3" id="KW-1185">Reference proteome</keyword>
<gene>
    <name evidence="2" type="ORF">HT585_28100</name>
</gene>
<comment type="caution">
    <text evidence="2">The sequence shown here is derived from an EMBL/GenBank/DDBJ whole genome shotgun (WGS) entry which is preliminary data.</text>
</comment>
<sequence>MFGLTFTSHTTSQRFDIAGVMAVTTAIAYCGNLTETDISVTHERGLIYLDGVVSSMAVREEAQKVANEVTGSPIRNRLRVAS</sequence>
<dbReference type="Gene3D" id="3.30.1340.30">
    <property type="match status" value="1"/>
</dbReference>
<protein>
    <submittedName>
        <fullName evidence="2">BON domain-containing protein</fullName>
    </submittedName>
</protein>
<dbReference type="InterPro" id="IPR007055">
    <property type="entry name" value="BON_dom"/>
</dbReference>
<dbReference type="EMBL" id="JABWDU010000010">
    <property type="protein sequence ID" value="NVD42741.1"/>
    <property type="molecule type" value="Genomic_DNA"/>
</dbReference>
<feature type="domain" description="BON" evidence="1">
    <location>
        <begin position="22"/>
        <end position="81"/>
    </location>
</feature>
<evidence type="ECO:0000259" key="1">
    <source>
        <dbReference type="Pfam" id="PF04972"/>
    </source>
</evidence>
<name>A0A7Y6QBX6_9HYPH</name>
<evidence type="ECO:0000313" key="2">
    <source>
        <dbReference type="EMBL" id="NVD42741.1"/>
    </source>
</evidence>
<proteinExistence type="predicted"/>